<feature type="compositionally biased region" description="Basic and acidic residues" evidence="1">
    <location>
        <begin position="593"/>
        <end position="609"/>
    </location>
</feature>
<evidence type="ECO:0000313" key="3">
    <source>
        <dbReference type="EMBL" id="KAL0576636.1"/>
    </source>
</evidence>
<comment type="caution">
    <text evidence="3">The sequence shown here is derived from an EMBL/GenBank/DDBJ whole genome shotgun (WGS) entry which is preliminary data.</text>
</comment>
<proteinExistence type="predicted"/>
<name>A0ABR3FML0_9AGAR</name>
<feature type="region of interest" description="Disordered" evidence="1">
    <location>
        <begin position="68"/>
        <end position="321"/>
    </location>
</feature>
<feature type="compositionally biased region" description="Polar residues" evidence="1">
    <location>
        <begin position="77"/>
        <end position="102"/>
    </location>
</feature>
<feature type="compositionally biased region" description="Polar residues" evidence="1">
    <location>
        <begin position="192"/>
        <end position="208"/>
    </location>
</feature>
<feature type="region of interest" description="Disordered" evidence="1">
    <location>
        <begin position="1"/>
        <end position="36"/>
    </location>
</feature>
<feature type="compositionally biased region" description="Acidic residues" evidence="1">
    <location>
        <begin position="533"/>
        <end position="544"/>
    </location>
</feature>
<feature type="region of interest" description="Disordered" evidence="1">
    <location>
        <begin position="1280"/>
        <end position="1299"/>
    </location>
</feature>
<evidence type="ECO:0000256" key="1">
    <source>
        <dbReference type="SAM" id="MobiDB-lite"/>
    </source>
</evidence>
<dbReference type="InterPro" id="IPR000219">
    <property type="entry name" value="DH_dom"/>
</dbReference>
<dbReference type="PANTHER" id="PTHR12673:SF159">
    <property type="entry name" value="LD03170P"/>
    <property type="match status" value="1"/>
</dbReference>
<feature type="domain" description="DH" evidence="2">
    <location>
        <begin position="820"/>
        <end position="1009"/>
    </location>
</feature>
<gene>
    <name evidence="3" type="primary">ECT2</name>
    <name evidence="3" type="ORF">V5O48_005335</name>
</gene>
<sequence>MPLSRANTTTGSGRSRSRSPAHPPVPGPQSPRQFLPTSHYATAAGLKMPEKIQHVCDDAQQQAEKISRLSYMPYISPRSTPSNDSIDFQSNSPYTGNSGNTAESRRKRESQISNLPMVESQLLPSLRDTIDRMTRPPSRSYSKTGPSTPTLKISTDADSYWPIATESSPRPPSRPYTPQSHPTKYAPEDSLAVSSQPSTPKLASSTPKSALKSALRSPNSKIKPDNSENTTPQSGNGGTLKSVRSLLRRKSSAATGVGSATKQELKENKPPESFSVQRTTGRSRSKTDPGTRPPSQCSKDAIPLPATPQPPVHPSKAFNSNIPRFRSNYIGGATTNLTDDSDLENRFEQEARQRRRLTVINAKIPPCSSSSESEAESLVMSPATDLDVQTLADAGRERIVGLGLDFNQDISVTRRDGSRNSNHLTNAKRYSLESCASVASIYTEDETEDIPLQNQTYGTRQSIDSLDEKHMRRRETLLGLVRGLDLHRVSTHLGTTGGDDSDYHGEPGLAFSGSGEVSAQGALVDDVPQAETTDSESEYEQEERLEERTPVVEVPSSSLRSKSQDSGTAPHVSAYGRRPGRAPLPSRSPKLGNDTDRTVRSPRLVDDSTSKVPTPSISKKKYARYDSGSKSQPSTPSLSNTLCPQPHLPGRDSFNYESVIIAKRSREAAARGREALGIPPSESDETIPHADSIVSSIDGDLNNDKDDGQLSTGAEALFETLCRGGGGGGGGRRAKEDTALAERGGQGDFGIKVKSVEVDGHRKSRHRTSSRPESPSGGDRRYVQQAKISGERQSRGTWKSTLSSSTYTSLLHRHGELEMNRQETIWELYRSEVDFVDKLGSIVKLFILPLRVQNSRTWISGVPLEIAKILDWVEDIATLHKQIRDTLTGIQAAKRPTVDFVAGAICGFVPKLEIYQPYLVKIDGVLAMLQRLLDDESSDFGEFVKIQERETGDEVRLIRLLKEPVQRLELYLKLFKQLLGTTPKTHGDYLSTLTLVHSTNLMIKVLTEVKTREDEYGYIQDISQRIVGLPHNLGLPRRERRLLCQGEVNLVEAPASSVSPSIPSSPSVYTSRLVDAIQEWKNGRERSGSNASSSTFASAHSAETSSTFVDVPKSPLFGMSARASPLHFQDTRSLKPPSSSSTQVFLFSDLIVLAQPRARRSSERRDHASDRWNLLEEIGIARVLDVVEHDGSDVIAVDIIPIQETSVASALHLKTLYFAFPENTDVPSREAWTRGLRRSSKSTLAAMSNPSSNERQRGSVTALNEALDDHSSRILDTIAASGLPPPKSPSMQLDGVEGDSVKLEREERGWWSVRFQQVLKVIRDEEKYSN</sequence>
<dbReference type="SMART" id="SM00325">
    <property type="entry name" value="RhoGEF"/>
    <property type="match status" value="1"/>
</dbReference>
<dbReference type="EMBL" id="JBAHYK010000210">
    <property type="protein sequence ID" value="KAL0576636.1"/>
    <property type="molecule type" value="Genomic_DNA"/>
</dbReference>
<evidence type="ECO:0000313" key="4">
    <source>
        <dbReference type="Proteomes" id="UP001465976"/>
    </source>
</evidence>
<reference evidence="3 4" key="1">
    <citation type="submission" date="2024-02" db="EMBL/GenBank/DDBJ databases">
        <title>A draft genome for the cacao thread blight pathogen Marasmius crinis-equi.</title>
        <authorList>
            <person name="Cohen S.P."/>
            <person name="Baruah I.K."/>
            <person name="Amoako-Attah I."/>
            <person name="Bukari Y."/>
            <person name="Meinhardt L.W."/>
            <person name="Bailey B.A."/>
        </authorList>
    </citation>
    <scope>NUCLEOTIDE SEQUENCE [LARGE SCALE GENOMIC DNA]</scope>
    <source>
        <strain evidence="3 4">GH-76</strain>
    </source>
</reference>
<dbReference type="SUPFAM" id="SSF48065">
    <property type="entry name" value="DBL homology domain (DH-domain)"/>
    <property type="match status" value="1"/>
</dbReference>
<dbReference type="Proteomes" id="UP001465976">
    <property type="component" value="Unassembled WGS sequence"/>
</dbReference>
<feature type="compositionally biased region" description="Polar residues" evidence="1">
    <location>
        <begin position="628"/>
        <end position="643"/>
    </location>
</feature>
<dbReference type="InterPro" id="IPR035899">
    <property type="entry name" value="DBL_dom_sf"/>
</dbReference>
<dbReference type="PROSITE" id="PS50010">
    <property type="entry name" value="DH_2"/>
    <property type="match status" value="1"/>
</dbReference>
<protein>
    <submittedName>
        <fullName evidence="3">Protein T2</fullName>
    </submittedName>
</protein>
<feature type="region of interest" description="Disordered" evidence="1">
    <location>
        <begin position="492"/>
        <end position="652"/>
    </location>
</feature>
<dbReference type="Gene3D" id="1.20.900.10">
    <property type="entry name" value="Dbl homology (DH) domain"/>
    <property type="match status" value="1"/>
</dbReference>
<dbReference type="InterPro" id="IPR051092">
    <property type="entry name" value="FYVE_RhoGEF_PH"/>
</dbReference>
<feature type="compositionally biased region" description="Polar residues" evidence="1">
    <location>
        <begin position="137"/>
        <end position="157"/>
    </location>
</feature>
<feature type="region of interest" description="Disordered" evidence="1">
    <location>
        <begin position="725"/>
        <end position="782"/>
    </location>
</feature>
<evidence type="ECO:0000259" key="2">
    <source>
        <dbReference type="PROSITE" id="PS50010"/>
    </source>
</evidence>
<accession>A0ABR3FML0</accession>
<dbReference type="Pfam" id="PF00621">
    <property type="entry name" value="RhoGEF"/>
    <property type="match status" value="1"/>
</dbReference>
<keyword evidence="4" id="KW-1185">Reference proteome</keyword>
<dbReference type="PANTHER" id="PTHR12673">
    <property type="entry name" value="FACIOGENITAL DYSPLASIA PROTEIN"/>
    <property type="match status" value="1"/>
</dbReference>
<feature type="compositionally biased region" description="Polar residues" evidence="1">
    <location>
        <begin position="555"/>
        <end position="567"/>
    </location>
</feature>
<organism evidence="3 4">
    <name type="scientific">Marasmius crinis-equi</name>
    <dbReference type="NCBI Taxonomy" id="585013"/>
    <lineage>
        <taxon>Eukaryota</taxon>
        <taxon>Fungi</taxon>
        <taxon>Dikarya</taxon>
        <taxon>Basidiomycota</taxon>
        <taxon>Agaricomycotina</taxon>
        <taxon>Agaricomycetes</taxon>
        <taxon>Agaricomycetidae</taxon>
        <taxon>Agaricales</taxon>
        <taxon>Marasmiineae</taxon>
        <taxon>Marasmiaceae</taxon>
        <taxon>Marasmius</taxon>
    </lineage>
</organism>